<protein>
    <recommendedName>
        <fullName evidence="1">Peptidase S33 tripeptidyl aminopeptidase-like C-terminal domain-containing protein</fullName>
    </recommendedName>
</protein>
<comment type="caution">
    <text evidence="2">The sequence shown here is derived from an EMBL/GenBank/DDBJ whole genome shotgun (WGS) entry which is preliminary data.</text>
</comment>
<feature type="domain" description="Peptidase S33 tripeptidyl aminopeptidase-like C-terminal" evidence="1">
    <location>
        <begin position="4"/>
        <end position="84"/>
    </location>
</feature>
<sequence length="102" mass="10816">MTSACLKWPAHRPYTSTGHFPDVPVLGVAADLDATTSVHATRQYRDATFLKVPNMGHVAEYDPSGCVAGITSGFIRHGKLGDTACLAAIPPVKVEPVANSKR</sequence>
<dbReference type="EMBL" id="JAUSRB010000002">
    <property type="protein sequence ID" value="MDP9869135.1"/>
    <property type="molecule type" value="Genomic_DNA"/>
</dbReference>
<evidence type="ECO:0000313" key="3">
    <source>
        <dbReference type="Proteomes" id="UP001230426"/>
    </source>
</evidence>
<keyword evidence="3" id="KW-1185">Reference proteome</keyword>
<name>A0ABT9RLG5_9ACTN</name>
<accession>A0ABT9RLG5</accession>
<dbReference type="Pfam" id="PF08386">
    <property type="entry name" value="Abhydrolase_4"/>
    <property type="match status" value="1"/>
</dbReference>
<dbReference type="RefSeq" id="WP_306872680.1">
    <property type="nucleotide sequence ID" value="NZ_JAUSRB010000002.1"/>
</dbReference>
<organism evidence="2 3">
    <name type="scientific">Streptosporangium brasiliense</name>
    <dbReference type="NCBI Taxonomy" id="47480"/>
    <lineage>
        <taxon>Bacteria</taxon>
        <taxon>Bacillati</taxon>
        <taxon>Actinomycetota</taxon>
        <taxon>Actinomycetes</taxon>
        <taxon>Streptosporangiales</taxon>
        <taxon>Streptosporangiaceae</taxon>
        <taxon>Streptosporangium</taxon>
    </lineage>
</organism>
<gene>
    <name evidence="2" type="ORF">J2S55_008401</name>
</gene>
<evidence type="ECO:0000259" key="1">
    <source>
        <dbReference type="Pfam" id="PF08386"/>
    </source>
</evidence>
<evidence type="ECO:0000313" key="2">
    <source>
        <dbReference type="EMBL" id="MDP9869135.1"/>
    </source>
</evidence>
<dbReference type="Proteomes" id="UP001230426">
    <property type="component" value="Unassembled WGS sequence"/>
</dbReference>
<dbReference type="InterPro" id="IPR013595">
    <property type="entry name" value="Pept_S33_TAP-like_C"/>
</dbReference>
<proteinExistence type="predicted"/>
<reference evidence="2 3" key="1">
    <citation type="submission" date="2023-07" db="EMBL/GenBank/DDBJ databases">
        <title>Sequencing the genomes of 1000 actinobacteria strains.</title>
        <authorList>
            <person name="Klenk H.-P."/>
        </authorList>
    </citation>
    <scope>NUCLEOTIDE SEQUENCE [LARGE SCALE GENOMIC DNA]</scope>
    <source>
        <strain evidence="2 3">DSM 44109</strain>
    </source>
</reference>